<name>A0ABW4SIG1_9BACL</name>
<sequence>MDGILKVKFGGITIKTFKMLSVSITQEGQQLDIPLLDGIIINQENSHRMWILEMFIDQKHKELFEKWKESEQLIEAKVVISYPENEPAAFLVDVETIKQIGDNISVLLKGRLKRARSEYAEQLLEQLIEEDLHGAALLERFESDMKSRPRLKKDSEKPKE</sequence>
<dbReference type="RefSeq" id="WP_381539403.1">
    <property type="nucleotide sequence ID" value="NZ_JBHUGI010000034.1"/>
</dbReference>
<proteinExistence type="predicted"/>
<organism evidence="1 2">
    <name type="scientific">Sporosarcina siberiensis</name>
    <dbReference type="NCBI Taxonomy" id="1365606"/>
    <lineage>
        <taxon>Bacteria</taxon>
        <taxon>Bacillati</taxon>
        <taxon>Bacillota</taxon>
        <taxon>Bacilli</taxon>
        <taxon>Bacillales</taxon>
        <taxon>Caryophanaceae</taxon>
        <taxon>Sporosarcina</taxon>
    </lineage>
</organism>
<keyword evidence="2" id="KW-1185">Reference proteome</keyword>
<evidence type="ECO:0000313" key="2">
    <source>
        <dbReference type="Proteomes" id="UP001597218"/>
    </source>
</evidence>
<dbReference type="Proteomes" id="UP001597218">
    <property type="component" value="Unassembled WGS sequence"/>
</dbReference>
<comment type="caution">
    <text evidence="1">The sequence shown here is derived from an EMBL/GenBank/DDBJ whole genome shotgun (WGS) entry which is preliminary data.</text>
</comment>
<evidence type="ECO:0000313" key="1">
    <source>
        <dbReference type="EMBL" id="MFD1929347.1"/>
    </source>
</evidence>
<protein>
    <submittedName>
        <fullName evidence="1">YwpF family protein</fullName>
    </submittedName>
</protein>
<dbReference type="InterPro" id="IPR025573">
    <property type="entry name" value="YwpF"/>
</dbReference>
<dbReference type="EMBL" id="JBHUGI010000034">
    <property type="protein sequence ID" value="MFD1929347.1"/>
    <property type="molecule type" value="Genomic_DNA"/>
</dbReference>
<dbReference type="Pfam" id="PF14183">
    <property type="entry name" value="YwpF"/>
    <property type="match status" value="1"/>
</dbReference>
<accession>A0ABW4SIG1</accession>
<gene>
    <name evidence="1" type="ORF">ACFSFY_14995</name>
</gene>
<reference evidence="2" key="1">
    <citation type="journal article" date="2019" name="Int. J. Syst. Evol. Microbiol.">
        <title>The Global Catalogue of Microorganisms (GCM) 10K type strain sequencing project: providing services to taxonomists for standard genome sequencing and annotation.</title>
        <authorList>
            <consortium name="The Broad Institute Genomics Platform"/>
            <consortium name="The Broad Institute Genome Sequencing Center for Infectious Disease"/>
            <person name="Wu L."/>
            <person name="Ma J."/>
        </authorList>
    </citation>
    <scope>NUCLEOTIDE SEQUENCE [LARGE SCALE GENOMIC DNA]</scope>
    <source>
        <strain evidence="2">CGMCC 4.7177</strain>
    </source>
</reference>